<evidence type="ECO:0000313" key="2">
    <source>
        <dbReference type="EMBL" id="KAH1182110.1"/>
    </source>
</evidence>
<comment type="caution">
    <text evidence="2">The sequence shown here is derived from an EMBL/GenBank/DDBJ whole genome shotgun (WGS) entry which is preliminary data.</text>
</comment>
<keyword evidence="3" id="KW-1185">Reference proteome</keyword>
<dbReference type="Proteomes" id="UP000827986">
    <property type="component" value="Unassembled WGS sequence"/>
</dbReference>
<protein>
    <submittedName>
        <fullName evidence="2">Uncharacterized protein</fullName>
    </submittedName>
</protein>
<proteinExistence type="predicted"/>
<feature type="compositionally biased region" description="Low complexity" evidence="1">
    <location>
        <begin position="58"/>
        <end position="78"/>
    </location>
</feature>
<sequence>MVINPGVTRGHGHKCTHSGTLPLPMYQCGHKPLSLSPARSNLSSERRKKQPPDPPLSFFPRFQPFSSPSPSQTTQQRPAVGTASGQMWLIETSMGWIHCR</sequence>
<dbReference type="AlphaFoldDB" id="A0A9D3XN26"/>
<organism evidence="2 3">
    <name type="scientific">Mauremys mutica</name>
    <name type="common">yellowpond turtle</name>
    <dbReference type="NCBI Taxonomy" id="74926"/>
    <lineage>
        <taxon>Eukaryota</taxon>
        <taxon>Metazoa</taxon>
        <taxon>Chordata</taxon>
        <taxon>Craniata</taxon>
        <taxon>Vertebrata</taxon>
        <taxon>Euteleostomi</taxon>
        <taxon>Archelosauria</taxon>
        <taxon>Testudinata</taxon>
        <taxon>Testudines</taxon>
        <taxon>Cryptodira</taxon>
        <taxon>Durocryptodira</taxon>
        <taxon>Testudinoidea</taxon>
        <taxon>Geoemydidae</taxon>
        <taxon>Geoemydinae</taxon>
        <taxon>Mauremys</taxon>
    </lineage>
</organism>
<dbReference type="EMBL" id="JAHDVG010000467">
    <property type="protein sequence ID" value="KAH1182110.1"/>
    <property type="molecule type" value="Genomic_DNA"/>
</dbReference>
<feature type="region of interest" description="Disordered" evidence="1">
    <location>
        <begin position="32"/>
        <end position="85"/>
    </location>
</feature>
<evidence type="ECO:0000256" key="1">
    <source>
        <dbReference type="SAM" id="MobiDB-lite"/>
    </source>
</evidence>
<name>A0A9D3XN26_9SAUR</name>
<gene>
    <name evidence="2" type="ORF">KIL84_009864</name>
</gene>
<reference evidence="2" key="1">
    <citation type="submission" date="2021-09" db="EMBL/GenBank/DDBJ databases">
        <title>The genome of Mauremys mutica provides insights into the evolution of semi-aquatic lifestyle.</title>
        <authorList>
            <person name="Gong S."/>
            <person name="Gao Y."/>
        </authorList>
    </citation>
    <scope>NUCLEOTIDE SEQUENCE</scope>
    <source>
        <strain evidence="2">MM-2020</strain>
        <tissue evidence="2">Muscle</tissue>
    </source>
</reference>
<accession>A0A9D3XN26</accession>
<evidence type="ECO:0000313" key="3">
    <source>
        <dbReference type="Proteomes" id="UP000827986"/>
    </source>
</evidence>